<dbReference type="PANTHER" id="PTHR12547">
    <property type="entry name" value="CCCH ZINC FINGER/TIS11-RELATED"/>
    <property type="match status" value="1"/>
</dbReference>
<feature type="compositionally biased region" description="Polar residues" evidence="6">
    <location>
        <begin position="13"/>
        <end position="22"/>
    </location>
</feature>
<evidence type="ECO:0000256" key="5">
    <source>
        <dbReference type="PROSITE-ProRule" id="PRU00723"/>
    </source>
</evidence>
<evidence type="ECO:0000256" key="1">
    <source>
        <dbReference type="ARBA" id="ARBA00022723"/>
    </source>
</evidence>
<dbReference type="STRING" id="50990.A0A4Y7PQM8"/>
<dbReference type="GO" id="GO:0008270">
    <property type="term" value="F:zinc ion binding"/>
    <property type="evidence" value="ECO:0007669"/>
    <property type="project" value="UniProtKB-KW"/>
</dbReference>
<keyword evidence="4 5" id="KW-0862">Zinc</keyword>
<feature type="compositionally biased region" description="Pro residues" evidence="6">
    <location>
        <begin position="222"/>
        <end position="236"/>
    </location>
</feature>
<name>A0A4Y7PQM8_9AGAM</name>
<keyword evidence="2" id="KW-0677">Repeat</keyword>
<evidence type="ECO:0000256" key="2">
    <source>
        <dbReference type="ARBA" id="ARBA00022737"/>
    </source>
</evidence>
<sequence>MSITVEPICDSGTMPQQQPASHNNKRHTKPCVYYQTNSCPLSPDECDFAHIIAPPDLPYPLKAPSSTLRSKPCRFFVTGSCKQGVWCRFKHPAILAGAHQTDDIDLDSKRKKSWDDIIEEGGTIDYEKQKDDDAIDVRDIAPEWQAERSQHPKYRTRPCRNYYLGKCLYGDKCSYVHVLSLQQQQEQRQLQLQQQQQQSASWPAPLITSPATSPKWPTAPGFQPPPPSPNMYPSPIEPSTSPFDPEAIDSHSHSTDASSFASTPDIPALPPVLEERTDNSRRHMRGPPTSLTVLPGQRAYPQSYIQSPQGPMTIVHVPVAVPMFPQMVGQFGQRRAARPRSMSQPATTGSQGQGHRSVYYKSMFFP</sequence>
<feature type="domain" description="C3H1-type" evidence="7">
    <location>
        <begin position="67"/>
        <end position="94"/>
    </location>
</feature>
<dbReference type="Pfam" id="PF00642">
    <property type="entry name" value="zf-CCCH"/>
    <property type="match status" value="1"/>
</dbReference>
<feature type="zinc finger region" description="C3H1-type" evidence="5">
    <location>
        <begin position="153"/>
        <end position="180"/>
    </location>
</feature>
<dbReference type="SMART" id="SM00356">
    <property type="entry name" value="ZnF_C3H1"/>
    <property type="match status" value="3"/>
</dbReference>
<dbReference type="Gene3D" id="4.10.1000.10">
    <property type="entry name" value="Zinc finger, CCCH-type"/>
    <property type="match status" value="2"/>
</dbReference>
<feature type="compositionally biased region" description="Polar residues" evidence="6">
    <location>
        <begin position="341"/>
        <end position="354"/>
    </location>
</feature>
<dbReference type="GO" id="GO:0003729">
    <property type="term" value="F:mRNA binding"/>
    <property type="evidence" value="ECO:0007669"/>
    <property type="project" value="InterPro"/>
</dbReference>
<feature type="zinc finger region" description="C3H1-type" evidence="5">
    <location>
        <begin position="25"/>
        <end position="53"/>
    </location>
</feature>
<dbReference type="InterPro" id="IPR000571">
    <property type="entry name" value="Znf_CCCH"/>
</dbReference>
<feature type="region of interest" description="Disordered" evidence="6">
    <location>
        <begin position="192"/>
        <end position="295"/>
    </location>
</feature>
<protein>
    <recommendedName>
        <fullName evidence="7">C3H1-type domain-containing protein</fullName>
    </recommendedName>
</protein>
<dbReference type="SUPFAM" id="SSF90229">
    <property type="entry name" value="CCCH zinc finger"/>
    <property type="match status" value="2"/>
</dbReference>
<keyword evidence="1 5" id="KW-0479">Metal-binding</keyword>
<proteinExistence type="predicted"/>
<gene>
    <name evidence="8" type="ORF">BD410DRAFT_539916</name>
</gene>
<dbReference type="PROSITE" id="PS50103">
    <property type="entry name" value="ZF_C3H1"/>
    <property type="match status" value="3"/>
</dbReference>
<accession>A0A4Y7PQM8</accession>
<evidence type="ECO:0000259" key="7">
    <source>
        <dbReference type="PROSITE" id="PS50103"/>
    </source>
</evidence>
<keyword evidence="9" id="KW-1185">Reference proteome</keyword>
<evidence type="ECO:0000256" key="4">
    <source>
        <dbReference type="ARBA" id="ARBA00022833"/>
    </source>
</evidence>
<feature type="domain" description="C3H1-type" evidence="7">
    <location>
        <begin position="153"/>
        <end position="180"/>
    </location>
</feature>
<dbReference type="Pfam" id="PF14608">
    <property type="entry name" value="zf-CCCH_2"/>
    <property type="match status" value="1"/>
</dbReference>
<dbReference type="AlphaFoldDB" id="A0A4Y7PQM8"/>
<dbReference type="EMBL" id="ML170217">
    <property type="protein sequence ID" value="TDL17747.1"/>
    <property type="molecule type" value="Genomic_DNA"/>
</dbReference>
<evidence type="ECO:0000256" key="3">
    <source>
        <dbReference type="ARBA" id="ARBA00022771"/>
    </source>
</evidence>
<reference evidence="8 9" key="1">
    <citation type="submission" date="2018-06" db="EMBL/GenBank/DDBJ databases">
        <title>A transcriptomic atlas of mushroom development highlights an independent origin of complex multicellularity.</title>
        <authorList>
            <consortium name="DOE Joint Genome Institute"/>
            <person name="Krizsan K."/>
            <person name="Almasi E."/>
            <person name="Merenyi Z."/>
            <person name="Sahu N."/>
            <person name="Viragh M."/>
            <person name="Koszo T."/>
            <person name="Mondo S."/>
            <person name="Kiss B."/>
            <person name="Balint B."/>
            <person name="Kues U."/>
            <person name="Barry K."/>
            <person name="Hegedus J.C."/>
            <person name="Henrissat B."/>
            <person name="Johnson J."/>
            <person name="Lipzen A."/>
            <person name="Ohm R."/>
            <person name="Nagy I."/>
            <person name="Pangilinan J."/>
            <person name="Yan J."/>
            <person name="Xiong Y."/>
            <person name="Grigoriev I.V."/>
            <person name="Hibbett D.S."/>
            <person name="Nagy L.G."/>
        </authorList>
    </citation>
    <scope>NUCLEOTIDE SEQUENCE [LARGE SCALE GENOMIC DNA]</scope>
    <source>
        <strain evidence="8 9">SZMC22713</strain>
    </source>
</reference>
<feature type="region of interest" description="Disordered" evidence="6">
    <location>
        <begin position="336"/>
        <end position="355"/>
    </location>
</feature>
<feature type="zinc finger region" description="C3H1-type" evidence="5">
    <location>
        <begin position="67"/>
        <end position="94"/>
    </location>
</feature>
<feature type="region of interest" description="Disordered" evidence="6">
    <location>
        <begin position="1"/>
        <end position="26"/>
    </location>
</feature>
<evidence type="ECO:0000256" key="6">
    <source>
        <dbReference type="SAM" id="MobiDB-lite"/>
    </source>
</evidence>
<evidence type="ECO:0000313" key="9">
    <source>
        <dbReference type="Proteomes" id="UP000294933"/>
    </source>
</evidence>
<organism evidence="8 9">
    <name type="scientific">Rickenella mellea</name>
    <dbReference type="NCBI Taxonomy" id="50990"/>
    <lineage>
        <taxon>Eukaryota</taxon>
        <taxon>Fungi</taxon>
        <taxon>Dikarya</taxon>
        <taxon>Basidiomycota</taxon>
        <taxon>Agaricomycotina</taxon>
        <taxon>Agaricomycetes</taxon>
        <taxon>Hymenochaetales</taxon>
        <taxon>Rickenellaceae</taxon>
        <taxon>Rickenella</taxon>
    </lineage>
</organism>
<feature type="domain" description="C3H1-type" evidence="7">
    <location>
        <begin position="25"/>
        <end position="53"/>
    </location>
</feature>
<evidence type="ECO:0000313" key="8">
    <source>
        <dbReference type="EMBL" id="TDL17747.1"/>
    </source>
</evidence>
<dbReference type="PANTHER" id="PTHR12547:SF18">
    <property type="entry name" value="PROTEIN TIS11"/>
    <property type="match status" value="1"/>
</dbReference>
<dbReference type="InterPro" id="IPR045877">
    <property type="entry name" value="ZFP36-like"/>
</dbReference>
<keyword evidence="3 5" id="KW-0863">Zinc-finger</keyword>
<dbReference type="InterPro" id="IPR036855">
    <property type="entry name" value="Znf_CCCH_sf"/>
</dbReference>
<dbReference type="VEuPathDB" id="FungiDB:BD410DRAFT_539916"/>
<dbReference type="OrthoDB" id="411372at2759"/>
<dbReference type="Proteomes" id="UP000294933">
    <property type="component" value="Unassembled WGS sequence"/>
</dbReference>